<dbReference type="Proteomes" id="UP000481087">
    <property type="component" value="Unassembled WGS sequence"/>
</dbReference>
<dbReference type="Pfam" id="PF00395">
    <property type="entry name" value="SLH"/>
    <property type="match status" value="2"/>
</dbReference>
<organism evidence="3 4">
    <name type="scientific">Paenibacillus silvestris</name>
    <dbReference type="NCBI Taxonomy" id="2606219"/>
    <lineage>
        <taxon>Bacteria</taxon>
        <taxon>Bacillati</taxon>
        <taxon>Bacillota</taxon>
        <taxon>Bacilli</taxon>
        <taxon>Bacillales</taxon>
        <taxon>Paenibacillaceae</taxon>
        <taxon>Paenibacillus</taxon>
    </lineage>
</organism>
<feature type="region of interest" description="Disordered" evidence="1">
    <location>
        <begin position="1"/>
        <end position="20"/>
    </location>
</feature>
<evidence type="ECO:0000313" key="3">
    <source>
        <dbReference type="EMBL" id="MZQ82374.1"/>
    </source>
</evidence>
<dbReference type="EMBL" id="WTUZ01000012">
    <property type="protein sequence ID" value="MZQ82374.1"/>
    <property type="molecule type" value="Genomic_DNA"/>
</dbReference>
<accession>A0A6L8UWV8</accession>
<evidence type="ECO:0000259" key="2">
    <source>
        <dbReference type="PROSITE" id="PS51272"/>
    </source>
</evidence>
<proteinExistence type="predicted"/>
<name>A0A6L8UWV8_9BACL</name>
<feature type="domain" description="SLH" evidence="2">
    <location>
        <begin position="142"/>
        <end position="205"/>
    </location>
</feature>
<keyword evidence="4" id="KW-1185">Reference proteome</keyword>
<dbReference type="PROSITE" id="PS51272">
    <property type="entry name" value="SLH"/>
    <property type="match status" value="1"/>
</dbReference>
<feature type="compositionally biased region" description="Polar residues" evidence="1">
    <location>
        <begin position="1"/>
        <end position="14"/>
    </location>
</feature>
<sequence length="1063" mass="110754">MSESSSNIARSNLKNKTKDIQGGEKKVMKKSLKVLASATLAFSMFASVAMAAETTTTSTDTTSTTSTTAPTAVKTSKDFKDLEGLDATVLAKIDAMLAKKYFEGTADDSFGIKENMTRAQFAKVLVLVAGVKVDDTVKTSSFADVKADDTANGWAIPFIEAAKKAGLVDGKSDTSFDPSANVTLGEFATALVKGLGIKPDTTGTPWYADAVKQAVDKKILPEGTDGSKLASRADLVVGAFQADAAIASVGKVSVTEAKAAGVYKVLVTFSKAVDTAAAKLALTKGTLAVVTSTTAPVWSEDKKSVTLTTDTRIGEGDYTVTLSGLDAANVDKTTATFKATDEQVTKIDFVNAADTVAYSASASVKVKAANQYGEAVSISTSNFTALTNGQAPTSFKKDTDGNFVITFPSNGLGISQGNGVIPVTVYYNSSNVTVSKNFKVGTVPLLSKIETGKVTYSNTTTNKLTSADDTASIPLTLLDQYGNTIVRSQFNGASPEVNASNINPVITPYEQYLVVDKAGSGLVASDLFDDNDNARLKVKLTSKVDKTAEFTVNVYGGASSATATVSVGAGNLATKVEFDTSSVSVSATDTEVFVPLIVTDANGNKLSIQDIVDNKARFNFTVSNGTAALQETGSDKGKLRLAFPSGNAVGNKVFISGQINQSQTNTFIQTSVAVGEGRYPDRIAVKTESAAKAILGAKDEVVFQLVDQYGKDLKDDIAASIPGSNGRTANYRIKAEVTRDQAGTATNIVPQNAAALAAGTTAGNVTTYIFDNTNIDEFNTGFDTLTTLGTEGKATIKVVVEKQVAGSNTWGEVSSAVSRSIQAVKANTKLTYSLNSIGSLFATKDKLSSTVGAADIVAGTSQFDKSVGVTAKDEAGNKVKLPTNFIRSLSSSDPNVILTTGSSAPDFVLGTTEKGYVLGNKAGTATVSAVVYTNTGETINLSQEVTVKADAIAVDSITAGRSSVDTSDKLNARDGFKVWQLFSKDSDNQLKVVDNYGIEYKDQAVLDYKSVLGINFTVNTTAKTGESVSINADGTVTVPVGVSEYVVTATAPNGKSVQIVVTP</sequence>
<protein>
    <recommendedName>
        <fullName evidence="2">SLH domain-containing protein</fullName>
    </recommendedName>
</protein>
<reference evidence="3 4" key="1">
    <citation type="submission" date="2019-12" db="EMBL/GenBank/DDBJ databases">
        <title>Paenibacillus sp. nov. sp. isolated from soil.</title>
        <authorList>
            <person name="Kim J."/>
            <person name="Jeong S.E."/>
            <person name="Jung H.S."/>
            <person name="Jeon C.O."/>
        </authorList>
    </citation>
    <scope>NUCLEOTIDE SEQUENCE [LARGE SCALE GENOMIC DNA]</scope>
    <source>
        <strain evidence="3 4">5J-6</strain>
    </source>
</reference>
<evidence type="ECO:0000256" key="1">
    <source>
        <dbReference type="SAM" id="MobiDB-lite"/>
    </source>
</evidence>
<dbReference type="RefSeq" id="WP_161406595.1">
    <property type="nucleotide sequence ID" value="NZ_WTUZ01000012.1"/>
</dbReference>
<comment type="caution">
    <text evidence="3">The sequence shown here is derived from an EMBL/GenBank/DDBJ whole genome shotgun (WGS) entry which is preliminary data.</text>
</comment>
<gene>
    <name evidence="3" type="ORF">GQF01_09555</name>
</gene>
<dbReference type="InterPro" id="IPR001119">
    <property type="entry name" value="SLH_dom"/>
</dbReference>
<dbReference type="AlphaFoldDB" id="A0A6L8UWV8"/>
<evidence type="ECO:0000313" key="4">
    <source>
        <dbReference type="Proteomes" id="UP000481087"/>
    </source>
</evidence>